<dbReference type="EMBL" id="JACHWS010000007">
    <property type="protein sequence ID" value="MBB3040133.1"/>
    <property type="molecule type" value="Genomic_DNA"/>
</dbReference>
<dbReference type="AlphaFoldDB" id="A0A839RWB3"/>
<organism evidence="1 2">
    <name type="scientific">Hoyosella altamirensis</name>
    <dbReference type="NCBI Taxonomy" id="616997"/>
    <lineage>
        <taxon>Bacteria</taxon>
        <taxon>Bacillati</taxon>
        <taxon>Actinomycetota</taxon>
        <taxon>Actinomycetes</taxon>
        <taxon>Mycobacteriales</taxon>
        <taxon>Hoyosellaceae</taxon>
        <taxon>Hoyosella</taxon>
    </lineage>
</organism>
<dbReference type="OrthoDB" id="4226606at2"/>
<dbReference type="RefSeq" id="WP_083962534.1">
    <property type="nucleotide sequence ID" value="NZ_BDDI01000022.1"/>
</dbReference>
<comment type="caution">
    <text evidence="1">The sequence shown here is derived from an EMBL/GenBank/DDBJ whole genome shotgun (WGS) entry which is preliminary data.</text>
</comment>
<evidence type="ECO:0000313" key="2">
    <source>
        <dbReference type="Proteomes" id="UP000567922"/>
    </source>
</evidence>
<gene>
    <name evidence="1" type="ORF">FHU29_004628</name>
</gene>
<dbReference type="Proteomes" id="UP000567922">
    <property type="component" value="Unassembled WGS sequence"/>
</dbReference>
<evidence type="ECO:0000313" key="1">
    <source>
        <dbReference type="EMBL" id="MBB3040133.1"/>
    </source>
</evidence>
<keyword evidence="2" id="KW-1185">Reference proteome</keyword>
<proteinExistence type="predicted"/>
<reference evidence="1 2" key="1">
    <citation type="submission" date="2020-08" db="EMBL/GenBank/DDBJ databases">
        <title>Sequencing the genomes of 1000 actinobacteria strains.</title>
        <authorList>
            <person name="Klenk H.-P."/>
        </authorList>
    </citation>
    <scope>NUCLEOTIDE SEQUENCE [LARGE SCALE GENOMIC DNA]</scope>
    <source>
        <strain evidence="1 2">DSM 45258</strain>
    </source>
</reference>
<name>A0A839RWB3_9ACTN</name>
<accession>A0A839RWB3</accession>
<protein>
    <submittedName>
        <fullName evidence="1">HK97 gp10 family phage protein</fullName>
    </submittedName>
</protein>
<sequence length="134" mass="14163">MASGFVFTIDNSNLTNALTGGQGFLVKAVTDITRRVEAAAKLKAPVDTGNLRRSINQTPPVVNGLIVTGGVEARANYAAAVELGTRPRVIEPRNARALRFRAGGTTVFATRVRHPGSRGRPFLKPALDEVAAAL</sequence>
<dbReference type="Pfam" id="PF04883">
    <property type="entry name" value="HK97-gp10_like"/>
    <property type="match status" value="1"/>
</dbReference>
<dbReference type="InterPro" id="IPR010064">
    <property type="entry name" value="HK97-gp10_tail"/>
</dbReference>